<dbReference type="Pfam" id="PF02596">
    <property type="entry name" value="DUF169"/>
    <property type="match status" value="1"/>
</dbReference>
<dbReference type="KEGG" id="mfc:BRM9_0424"/>
<organism evidence="1 3">
    <name type="scientific">Methanobacterium formicicum</name>
    <dbReference type="NCBI Taxonomy" id="2162"/>
    <lineage>
        <taxon>Archaea</taxon>
        <taxon>Methanobacteriati</taxon>
        <taxon>Methanobacteriota</taxon>
        <taxon>Methanomada group</taxon>
        <taxon>Methanobacteria</taxon>
        <taxon>Methanobacteriales</taxon>
        <taxon>Methanobacteriaceae</taxon>
        <taxon>Methanobacterium</taxon>
    </lineage>
</organism>
<dbReference type="OrthoDB" id="81191at2157"/>
<dbReference type="STRING" id="2162.BRM9_0424"/>
<dbReference type="RefSeq" id="WP_048084591.1">
    <property type="nucleotide sequence ID" value="NZ_CP006933.1"/>
</dbReference>
<evidence type="ECO:0000313" key="3">
    <source>
        <dbReference type="Proteomes" id="UP000029661"/>
    </source>
</evidence>
<sequence>MDFRELGNSLNELLKLENEAVAIKWSVRPPQNVEKEEGKSRFCAKLQKAINGEVFYATLEEEECMGGARYSGLKDMAEYPANVQSGAFMIPNGLFKDIPAVQRSRENEEYINPGIFSAILFSPLSKAEFDPDVIFLACNAQQGMEVLHANAYDSGEHGLGADAAPVCSSMAAAPYMTGKVTYGFGDVGARSNMDVDPGEIMVSIPASALSRIVSNLSQMRTKRFFKEE</sequence>
<dbReference type="GeneID" id="24791578"/>
<dbReference type="AlphaFoldDB" id="A0A089ZUT6"/>
<name>A0A089ZUT6_METFO</name>
<dbReference type="InterPro" id="IPR003748">
    <property type="entry name" value="DUF169"/>
</dbReference>
<protein>
    <submittedName>
        <fullName evidence="2">DUF169 domain-containing protein</fullName>
    </submittedName>
</protein>
<gene>
    <name evidence="1" type="ORF">BRM9_0424</name>
    <name evidence="2" type="ORF">ISP06_02915</name>
</gene>
<dbReference type="PANTHER" id="PTHR37954">
    <property type="entry name" value="BLL4979 PROTEIN"/>
    <property type="match status" value="1"/>
</dbReference>
<reference evidence="2" key="2">
    <citation type="submission" date="2020-10" db="EMBL/GenBank/DDBJ databases">
        <title>Dehalococcoides mccartyi of a TCE/Cr reducing biochatode.</title>
        <authorList>
            <person name="Matturro B."/>
        </authorList>
    </citation>
    <scope>NUCLEOTIDE SEQUENCE</scope>
    <source>
        <strain evidence="2">Bin2</strain>
    </source>
</reference>
<dbReference type="PANTHER" id="PTHR37954:SF3">
    <property type="entry name" value="DUF169 DOMAIN-CONTAINING PROTEIN"/>
    <property type="match status" value="1"/>
</dbReference>
<accession>A0A089ZUT6</accession>
<dbReference type="EMBL" id="CP006933">
    <property type="protein sequence ID" value="AIS31249.1"/>
    <property type="molecule type" value="Genomic_DNA"/>
</dbReference>
<reference evidence="1 3" key="1">
    <citation type="submission" date="2013-12" db="EMBL/GenBank/DDBJ databases">
        <title>The complete genome sequence of Methanobacterium sp. BRM9.</title>
        <authorList>
            <consortium name="Pastoral Greenhouse Gas Research Consortium"/>
            <person name="Kelly W.J."/>
            <person name="Leahy S.C."/>
            <person name="Perry R."/>
            <person name="Li D."/>
            <person name="Altermann E."/>
            <person name="Lambie S.C."/>
            <person name="Attwood G.T."/>
        </authorList>
    </citation>
    <scope>NUCLEOTIDE SEQUENCE [LARGE SCALE GENOMIC DNA]</scope>
    <source>
        <strain evidence="1 3">BRM9</strain>
    </source>
</reference>
<dbReference type="Proteomes" id="UP000029661">
    <property type="component" value="Chromosome"/>
</dbReference>
<dbReference type="Proteomes" id="UP000606900">
    <property type="component" value="Unassembled WGS sequence"/>
</dbReference>
<evidence type="ECO:0000313" key="1">
    <source>
        <dbReference type="EMBL" id="AIS31249.1"/>
    </source>
</evidence>
<dbReference type="EMBL" id="JADIIL010000013">
    <property type="protein sequence ID" value="MBF4474410.1"/>
    <property type="molecule type" value="Genomic_DNA"/>
</dbReference>
<evidence type="ECO:0000313" key="2">
    <source>
        <dbReference type="EMBL" id="MBF4474410.1"/>
    </source>
</evidence>
<proteinExistence type="predicted"/>